<dbReference type="AlphaFoldDB" id="A0AAV9NST0"/>
<dbReference type="EMBL" id="JAVRRD010000001">
    <property type="protein sequence ID" value="KAK5065185.1"/>
    <property type="molecule type" value="Genomic_DNA"/>
</dbReference>
<feature type="region of interest" description="Disordered" evidence="2">
    <location>
        <begin position="679"/>
        <end position="711"/>
    </location>
</feature>
<feature type="region of interest" description="Disordered" evidence="2">
    <location>
        <begin position="250"/>
        <end position="282"/>
    </location>
</feature>
<feature type="region of interest" description="Disordered" evidence="2">
    <location>
        <begin position="88"/>
        <end position="144"/>
    </location>
</feature>
<feature type="region of interest" description="Disordered" evidence="2">
    <location>
        <begin position="194"/>
        <end position="230"/>
    </location>
</feature>
<evidence type="ECO:0000313" key="4">
    <source>
        <dbReference type="Proteomes" id="UP001358417"/>
    </source>
</evidence>
<feature type="coiled-coil region" evidence="1">
    <location>
        <begin position="390"/>
        <end position="417"/>
    </location>
</feature>
<evidence type="ECO:0000313" key="3">
    <source>
        <dbReference type="EMBL" id="KAK5065185.1"/>
    </source>
</evidence>
<dbReference type="GeneID" id="89969243"/>
<feature type="compositionally biased region" description="Polar residues" evidence="2">
    <location>
        <begin position="765"/>
        <end position="785"/>
    </location>
</feature>
<feature type="compositionally biased region" description="Polar residues" evidence="2">
    <location>
        <begin position="693"/>
        <end position="706"/>
    </location>
</feature>
<feature type="compositionally biased region" description="Polar residues" evidence="2">
    <location>
        <begin position="210"/>
        <end position="220"/>
    </location>
</feature>
<proteinExistence type="predicted"/>
<feature type="compositionally biased region" description="Basic and acidic residues" evidence="2">
    <location>
        <begin position="258"/>
        <end position="279"/>
    </location>
</feature>
<dbReference type="Proteomes" id="UP001358417">
    <property type="component" value="Unassembled WGS sequence"/>
</dbReference>
<feature type="compositionally biased region" description="Basic and acidic residues" evidence="2">
    <location>
        <begin position="115"/>
        <end position="132"/>
    </location>
</feature>
<sequence length="911" mass="100781">MVLTEGQQSEQLAQGHDCYACKHAFIAADRAMKTSSSSDENYGALPSSYRRLRKSKSMITSRSSYSQPRGHFSPLLRVKQSISRLRPAWRPPGIIDPGQAVTKSTPSRSSGKQSRPLDHLARQSSRRGKEPSSTKQLSRAEISSLPKLSGQSIAECAKTSYGDFRIPGDDKSHMKKLGFSKREIFLIGRKREERNSAAPSYLREERTKIETTQAASQKQPSPAPKPFSNHFSGSIWATVKGSLKKRSVSAQLLGTERTPSEERNIPSSDNHAKDHKISHPSDVLSPMEQDEAIDSLANDLHQSASRESLHSNNKSRVTSWTNSSTTGSVALRSGPLELNRLSVIKEDGGPHQPSSSAGRHIGGVSLFQEPLQSTTGDGQTLLPVDSQRIYSALIERIRQEEAEIEDTAAALKALNQERAINTPISIRQEPTIRFVKSDSSMTGTVCADTQPPLNDPSLPEVACSETQIHGQATHELRGYEHHDQPLESFPSFLPFPVERKSNRPSPFQQIFRHKRTHNINNNLSGAERYLSVNPHSDPPNLGRLQFGNSSDDSIYSRATDGLPKFNHMSSGESAASLIWSPNRLFKSKSMVEPMNTMRVVSKSPSSFQHFYNPAEIQECNPWLSSRNSSLGSHAREQAEDGDIELSLRHMNLSSDQSIAGTESSAPTTTHAKVKMMFRRGRTPSEKPNYPLSIDQNKQGHTSNNRSAGREHNKETQIFGHVGTPPLSTPGRLHLQAEIGSWHRKLKQSNSEVPFNIRRSELHASPISNMQTGSVTFSDNGDSPSQKVKDRLVARLSRPFDMDVPRHNRPFDSMYLGKRTPGHADTLGHSRLSVAPRESKSYGGLRRPPKNIQDDALPIVTSSSTTVSRSASKIASLFSGRRMVSNFLRTRRIERSVSADEKDTYAGGPAFI</sequence>
<keyword evidence="1" id="KW-0175">Coiled coil</keyword>
<keyword evidence="4" id="KW-1185">Reference proteome</keyword>
<protein>
    <submittedName>
        <fullName evidence="3">Uncharacterized protein</fullName>
    </submittedName>
</protein>
<reference evidence="3 4" key="1">
    <citation type="submission" date="2023-08" db="EMBL/GenBank/DDBJ databases">
        <title>Black Yeasts Isolated from many extreme environments.</title>
        <authorList>
            <person name="Coleine C."/>
            <person name="Stajich J.E."/>
            <person name="Selbmann L."/>
        </authorList>
    </citation>
    <scope>NUCLEOTIDE SEQUENCE [LARGE SCALE GENOMIC DNA]</scope>
    <source>
        <strain evidence="3 4">CCFEE 5792</strain>
    </source>
</reference>
<feature type="region of interest" description="Disordered" evidence="2">
    <location>
        <begin position="763"/>
        <end position="785"/>
    </location>
</feature>
<feature type="region of interest" description="Disordered" evidence="2">
    <location>
        <begin position="53"/>
        <end position="72"/>
    </location>
</feature>
<dbReference type="RefSeq" id="XP_064712509.1">
    <property type="nucleotide sequence ID" value="XM_064844649.1"/>
</dbReference>
<feature type="compositionally biased region" description="Polar residues" evidence="2">
    <location>
        <begin position="57"/>
        <end position="67"/>
    </location>
</feature>
<feature type="compositionally biased region" description="Polar residues" evidence="2">
    <location>
        <begin position="303"/>
        <end position="328"/>
    </location>
</feature>
<organism evidence="3 4">
    <name type="scientific">Exophiala bonariae</name>
    <dbReference type="NCBI Taxonomy" id="1690606"/>
    <lineage>
        <taxon>Eukaryota</taxon>
        <taxon>Fungi</taxon>
        <taxon>Dikarya</taxon>
        <taxon>Ascomycota</taxon>
        <taxon>Pezizomycotina</taxon>
        <taxon>Eurotiomycetes</taxon>
        <taxon>Chaetothyriomycetidae</taxon>
        <taxon>Chaetothyriales</taxon>
        <taxon>Herpotrichiellaceae</taxon>
        <taxon>Exophiala</taxon>
    </lineage>
</organism>
<gene>
    <name evidence="3" type="ORF">LTR84_001021</name>
</gene>
<evidence type="ECO:0000256" key="2">
    <source>
        <dbReference type="SAM" id="MobiDB-lite"/>
    </source>
</evidence>
<feature type="region of interest" description="Disordered" evidence="2">
    <location>
        <begin position="303"/>
        <end position="332"/>
    </location>
</feature>
<comment type="caution">
    <text evidence="3">The sequence shown here is derived from an EMBL/GenBank/DDBJ whole genome shotgun (WGS) entry which is preliminary data.</text>
</comment>
<evidence type="ECO:0000256" key="1">
    <source>
        <dbReference type="SAM" id="Coils"/>
    </source>
</evidence>
<name>A0AAV9NST0_9EURO</name>
<accession>A0AAV9NST0</accession>
<feature type="compositionally biased region" description="Polar residues" evidence="2">
    <location>
        <begin position="101"/>
        <end position="113"/>
    </location>
</feature>